<dbReference type="EMBL" id="JAVDVX010000008">
    <property type="protein sequence ID" value="MDR7091758.1"/>
    <property type="molecule type" value="Genomic_DNA"/>
</dbReference>
<dbReference type="InterPro" id="IPR003646">
    <property type="entry name" value="SH3-like_bac-type"/>
</dbReference>
<evidence type="ECO:0000256" key="1">
    <source>
        <dbReference type="SAM" id="Phobius"/>
    </source>
</evidence>
<comment type="caution">
    <text evidence="3">The sequence shown here is derived from an EMBL/GenBank/DDBJ whole genome shotgun (WGS) entry which is preliminary data.</text>
</comment>
<sequence>MSVQAHSSARDILEASKAWMVSDEVRGAREALMSVQAHSSARDILEASKAWMVSDEMRSAREALMSVQAHSSVRDILGASKAWMESDELRGAREALMSLQAHSSARDILEASKAWMVSDEMRGTREALMAMQSHGLVQDSLQMLNALQMIDPLKAVRKAVEATKLFESADSILYSIKKLSDEAIRYGDEDGVDIYTHSGGQVYLGSDSISQHELQNISNQIINDAFFDNHDSLEGQINKLIELVSSLKEPFHHKLITLLLFPVILVIVSSVLNPIADFYVKKELKNNEKRQIEKELRTNVARMEIDKSYLSAFKMVSASVLNVRKSATKKSPVLGTLYFGNVVEVIEKHRSWTLISWRDSESGTAIQGWVYSRYLKRLN</sequence>
<proteinExistence type="predicted"/>
<protein>
    <submittedName>
        <fullName evidence="3">ABC-type tungstate transport system substrate-binding protein</fullName>
    </submittedName>
</protein>
<keyword evidence="1" id="KW-0812">Transmembrane</keyword>
<evidence type="ECO:0000313" key="3">
    <source>
        <dbReference type="EMBL" id="MDR7091758.1"/>
    </source>
</evidence>
<reference evidence="3 4" key="1">
    <citation type="submission" date="2023-07" db="EMBL/GenBank/DDBJ databases">
        <title>Sorghum-associated microbial communities from plants grown in Nebraska, USA.</title>
        <authorList>
            <person name="Schachtman D."/>
        </authorList>
    </citation>
    <scope>NUCLEOTIDE SEQUENCE [LARGE SCALE GENOMIC DNA]</scope>
    <source>
        <strain evidence="3 4">BE190</strain>
    </source>
</reference>
<feature type="transmembrane region" description="Helical" evidence="1">
    <location>
        <begin position="255"/>
        <end position="280"/>
    </location>
</feature>
<keyword evidence="4" id="KW-1185">Reference proteome</keyword>
<dbReference type="Proteomes" id="UP001253595">
    <property type="component" value="Unassembled WGS sequence"/>
</dbReference>
<evidence type="ECO:0000313" key="4">
    <source>
        <dbReference type="Proteomes" id="UP001253595"/>
    </source>
</evidence>
<keyword evidence="1" id="KW-1133">Transmembrane helix</keyword>
<dbReference type="Gene3D" id="2.30.30.40">
    <property type="entry name" value="SH3 Domains"/>
    <property type="match status" value="1"/>
</dbReference>
<name>A0ABU1V2S2_9GAMM</name>
<organism evidence="3 4">
    <name type="scientific">Cellvibrio fibrivorans</name>
    <dbReference type="NCBI Taxonomy" id="126350"/>
    <lineage>
        <taxon>Bacteria</taxon>
        <taxon>Pseudomonadati</taxon>
        <taxon>Pseudomonadota</taxon>
        <taxon>Gammaproteobacteria</taxon>
        <taxon>Cellvibrionales</taxon>
        <taxon>Cellvibrionaceae</taxon>
        <taxon>Cellvibrio</taxon>
    </lineage>
</organism>
<gene>
    <name evidence="3" type="ORF">J2X05_003796</name>
</gene>
<feature type="domain" description="SH3b" evidence="2">
    <location>
        <begin position="319"/>
        <end position="376"/>
    </location>
</feature>
<dbReference type="Pfam" id="PF08239">
    <property type="entry name" value="SH3_3"/>
    <property type="match status" value="1"/>
</dbReference>
<keyword evidence="1" id="KW-0472">Membrane</keyword>
<accession>A0ABU1V2S2</accession>
<evidence type="ECO:0000259" key="2">
    <source>
        <dbReference type="Pfam" id="PF08239"/>
    </source>
</evidence>